<reference evidence="2 3" key="1">
    <citation type="submission" date="2024-06" db="EMBL/GenBank/DDBJ databases">
        <title>Genomic Encyclopedia of Type Strains, Phase IV (KMG-IV): sequencing the most valuable type-strain genomes for metagenomic binning, comparative biology and taxonomic classification.</title>
        <authorList>
            <person name="Goeker M."/>
        </authorList>
    </citation>
    <scope>NUCLEOTIDE SEQUENCE [LARGE SCALE GENOMIC DNA]</scope>
    <source>
        <strain evidence="2 3">DSM 29780</strain>
    </source>
</reference>
<comment type="caution">
    <text evidence="2">The sequence shown here is derived from an EMBL/GenBank/DDBJ whole genome shotgun (WGS) entry which is preliminary data.</text>
</comment>
<evidence type="ECO:0000256" key="1">
    <source>
        <dbReference type="ARBA" id="ARBA00022649"/>
    </source>
</evidence>
<dbReference type="RefSeq" id="WP_354555843.1">
    <property type="nucleotide sequence ID" value="NZ_JBEPMB010000001.1"/>
</dbReference>
<keyword evidence="3" id="KW-1185">Reference proteome</keyword>
<name>A0ABV2IXY5_9HYPH</name>
<keyword evidence="1" id="KW-1277">Toxin-antitoxin system</keyword>
<dbReference type="Proteomes" id="UP001549047">
    <property type="component" value="Unassembled WGS sequence"/>
</dbReference>
<evidence type="ECO:0000313" key="3">
    <source>
        <dbReference type="Proteomes" id="UP001549047"/>
    </source>
</evidence>
<dbReference type="InterPro" id="IPR035093">
    <property type="entry name" value="RelE/ParE_toxin_dom_sf"/>
</dbReference>
<proteinExistence type="predicted"/>
<evidence type="ECO:0000313" key="2">
    <source>
        <dbReference type="EMBL" id="MET3613367.1"/>
    </source>
</evidence>
<sequence length="109" mass="12588">MKVTLSPKARDYVKREAAYLRSNSQRAAQQFLDDFKRLRLGLSGFPEMGKFNEELPVPGVLRFVMGSYLVDYEIVTGEVLIFAIRHRRERPPQFELDGDFNLEESSSES</sequence>
<dbReference type="Gene3D" id="3.30.2310.20">
    <property type="entry name" value="RelE-like"/>
    <property type="match status" value="1"/>
</dbReference>
<dbReference type="InterPro" id="IPR007712">
    <property type="entry name" value="RelE/ParE_toxin"/>
</dbReference>
<protein>
    <submittedName>
        <fullName evidence="2">Plasmid stabilization system protein ParE</fullName>
    </submittedName>
</protein>
<organism evidence="2 3">
    <name type="scientific">Rhizobium aquaticum</name>
    <dbReference type="NCBI Taxonomy" id="1549636"/>
    <lineage>
        <taxon>Bacteria</taxon>
        <taxon>Pseudomonadati</taxon>
        <taxon>Pseudomonadota</taxon>
        <taxon>Alphaproteobacteria</taxon>
        <taxon>Hyphomicrobiales</taxon>
        <taxon>Rhizobiaceae</taxon>
        <taxon>Rhizobium/Agrobacterium group</taxon>
        <taxon>Rhizobium</taxon>
    </lineage>
</organism>
<dbReference type="EMBL" id="JBEPMB010000001">
    <property type="protein sequence ID" value="MET3613367.1"/>
    <property type="molecule type" value="Genomic_DNA"/>
</dbReference>
<dbReference type="Pfam" id="PF05016">
    <property type="entry name" value="ParE_toxin"/>
    <property type="match status" value="1"/>
</dbReference>
<gene>
    <name evidence="2" type="ORF">ABID16_001672</name>
</gene>
<accession>A0ABV2IXY5</accession>